<dbReference type="PANTHER" id="PTHR30619:SF1">
    <property type="entry name" value="RECOMBINATION PROTEIN 2"/>
    <property type="match status" value="1"/>
</dbReference>
<feature type="transmembrane region" description="Helical" evidence="6">
    <location>
        <begin position="339"/>
        <end position="358"/>
    </location>
</feature>
<comment type="subcellular location">
    <subcellularLocation>
        <location evidence="1">Cell membrane</location>
        <topology evidence="1">Multi-pass membrane protein</topology>
    </subcellularLocation>
</comment>
<keyword evidence="2" id="KW-1003">Cell membrane</keyword>
<proteinExistence type="predicted"/>
<dbReference type="EMBL" id="JACCAA010000001">
    <property type="protein sequence ID" value="NYG60650.1"/>
    <property type="molecule type" value="Genomic_DNA"/>
</dbReference>
<sequence length="763" mass="79319">MPALDLRLPSVEIRDLRMAAAGAAAWLGGLGGLLAPRAALLAGVVAGLLALLVAGRPGLRRAIAAWLLVALAVGTSAVLRDMSVGGGPVATLAPMRSAVDARITITSDPREVSGQFSTSVVMRAVVTHLSAHGTSYAVHTPVLVIADETWSGTRLGSSLHLRGRLASADGHDVAAVFTPLSPPVRVEKPSVLWRGSGAVRASIRGAVSHRPMPERALVPALVDGDDTSMPDEVAEEFRTTGLTHLLAVSGTNLTLVVGFLLIVGRWCGVRGRWQYVLGALGIIGFILLARTEPSVVRAAAMGTVALIGMGSNGTGRGIRCLGVAVVGLLVWDPWLCTTVGFALSVLATSGILLLGPGWSRALANWMPMPVAQAIAVPTAAQLACTPIVAAISGQVSLVAVVANLLAAPLVAPATVLGLLGGLIGLVWMPAGRLCGWVACWCAWGIITVADRCARLSLPAIDWGTTVVPVALLTVLCVGLAVTLGPVFARRWSGFSCCVVMVLVVVVPLPSPGWPPRGWVMAVCDVGQGDAVVLNAGEGRGVLVDAGPDPALVDKCLARLDVEALPLIVLTHFHADHVDGLPGALAGRDSGEVLVSALPEPPQRYRSVLEATRGRVRVPALGEVRRVGQVTLQVVGPTPGVVFRGDPNNSSIVLVAEVHGIRILLTGDEEPEAQEAFVKAWPGLRIDVLKIPHHGSRHQDMRHLLSLDASVAIASLGADNDYGHPAPSTMDPLAESGAATFRTDRDGDVLVLRDGEGMKVRTRD</sequence>
<comment type="caution">
    <text evidence="8">The sequence shown here is derived from an EMBL/GenBank/DDBJ whole genome shotgun (WGS) entry which is preliminary data.</text>
</comment>
<evidence type="ECO:0000256" key="6">
    <source>
        <dbReference type="SAM" id="Phobius"/>
    </source>
</evidence>
<dbReference type="CDD" id="cd07731">
    <property type="entry name" value="ComA-like_MBL-fold"/>
    <property type="match status" value="1"/>
</dbReference>
<protein>
    <submittedName>
        <fullName evidence="8">Competence protein ComEC</fullName>
    </submittedName>
</protein>
<dbReference type="InterPro" id="IPR001279">
    <property type="entry name" value="Metallo-B-lactamas"/>
</dbReference>
<feature type="transmembrane region" description="Helical" evidence="6">
    <location>
        <begin position="469"/>
        <end position="487"/>
    </location>
</feature>
<keyword evidence="4 6" id="KW-1133">Transmembrane helix</keyword>
<keyword evidence="3 6" id="KW-0812">Transmembrane</keyword>
<evidence type="ECO:0000256" key="3">
    <source>
        <dbReference type="ARBA" id="ARBA00022692"/>
    </source>
</evidence>
<evidence type="ECO:0000259" key="7">
    <source>
        <dbReference type="SMART" id="SM00849"/>
    </source>
</evidence>
<feature type="transmembrane region" description="Helical" evidence="6">
    <location>
        <begin position="494"/>
        <end position="513"/>
    </location>
</feature>
<dbReference type="Pfam" id="PF00753">
    <property type="entry name" value="Lactamase_B"/>
    <property type="match status" value="1"/>
</dbReference>
<dbReference type="Gene3D" id="3.60.15.10">
    <property type="entry name" value="Ribonuclease Z/Hydroxyacylglutathione hydrolase-like"/>
    <property type="match status" value="1"/>
</dbReference>
<keyword evidence="5 6" id="KW-0472">Membrane</keyword>
<accession>A0A7Y9S756</accession>
<feature type="domain" description="Metallo-beta-lactamase" evidence="7">
    <location>
        <begin position="527"/>
        <end position="715"/>
    </location>
</feature>
<evidence type="ECO:0000313" key="9">
    <source>
        <dbReference type="Proteomes" id="UP000540656"/>
    </source>
</evidence>
<evidence type="ECO:0000256" key="1">
    <source>
        <dbReference type="ARBA" id="ARBA00004651"/>
    </source>
</evidence>
<name>A0A7Y9S756_9ACTN</name>
<gene>
    <name evidence="8" type="ORF">BJ980_003573</name>
</gene>
<dbReference type="NCBIfam" id="TIGR00360">
    <property type="entry name" value="ComEC_N-term"/>
    <property type="match status" value="1"/>
</dbReference>
<organism evidence="8 9">
    <name type="scientific">Nocardioides daedukensis</name>
    <dbReference type="NCBI Taxonomy" id="634462"/>
    <lineage>
        <taxon>Bacteria</taxon>
        <taxon>Bacillati</taxon>
        <taxon>Actinomycetota</taxon>
        <taxon>Actinomycetes</taxon>
        <taxon>Propionibacteriales</taxon>
        <taxon>Nocardioidaceae</taxon>
        <taxon>Nocardioides</taxon>
    </lineage>
</organism>
<feature type="transmembrane region" description="Helical" evidence="6">
    <location>
        <begin position="242"/>
        <end position="263"/>
    </location>
</feature>
<evidence type="ECO:0000256" key="5">
    <source>
        <dbReference type="ARBA" id="ARBA00023136"/>
    </source>
</evidence>
<dbReference type="Pfam" id="PF03772">
    <property type="entry name" value="Competence"/>
    <property type="match status" value="1"/>
</dbReference>
<evidence type="ECO:0000256" key="2">
    <source>
        <dbReference type="ARBA" id="ARBA00022475"/>
    </source>
</evidence>
<dbReference type="InterPro" id="IPR004477">
    <property type="entry name" value="ComEC_N"/>
</dbReference>
<feature type="transmembrane region" description="Helical" evidence="6">
    <location>
        <begin position="370"/>
        <end position="391"/>
    </location>
</feature>
<dbReference type="InterPro" id="IPR036866">
    <property type="entry name" value="RibonucZ/Hydroxyglut_hydro"/>
</dbReference>
<feature type="transmembrane region" description="Helical" evidence="6">
    <location>
        <begin position="34"/>
        <end position="55"/>
    </location>
</feature>
<dbReference type="SMART" id="SM00849">
    <property type="entry name" value="Lactamase_B"/>
    <property type="match status" value="1"/>
</dbReference>
<feature type="transmembrane region" description="Helical" evidence="6">
    <location>
        <begin position="397"/>
        <end position="426"/>
    </location>
</feature>
<dbReference type="RefSeq" id="WP_179503558.1">
    <property type="nucleotide sequence ID" value="NZ_JACCAA010000001.1"/>
</dbReference>
<dbReference type="Proteomes" id="UP000540656">
    <property type="component" value="Unassembled WGS sequence"/>
</dbReference>
<dbReference type="AlphaFoldDB" id="A0A7Y9S756"/>
<dbReference type="InterPro" id="IPR052159">
    <property type="entry name" value="Competence_DNA_uptake"/>
</dbReference>
<dbReference type="InterPro" id="IPR035681">
    <property type="entry name" value="ComA-like_MBL"/>
</dbReference>
<feature type="transmembrane region" description="Helical" evidence="6">
    <location>
        <begin position="275"/>
        <end position="291"/>
    </location>
</feature>
<evidence type="ECO:0000256" key="4">
    <source>
        <dbReference type="ARBA" id="ARBA00022989"/>
    </source>
</evidence>
<dbReference type="GO" id="GO:0005886">
    <property type="term" value="C:plasma membrane"/>
    <property type="evidence" value="ECO:0007669"/>
    <property type="project" value="UniProtKB-SubCell"/>
</dbReference>
<feature type="transmembrane region" description="Helical" evidence="6">
    <location>
        <begin position="62"/>
        <end position="79"/>
    </location>
</feature>
<dbReference type="PANTHER" id="PTHR30619">
    <property type="entry name" value="DNA INTERNALIZATION/COMPETENCE PROTEIN COMEC/REC2"/>
    <property type="match status" value="1"/>
</dbReference>
<evidence type="ECO:0000313" key="8">
    <source>
        <dbReference type="EMBL" id="NYG60650.1"/>
    </source>
</evidence>
<keyword evidence="9" id="KW-1185">Reference proteome</keyword>
<reference evidence="8 9" key="1">
    <citation type="submission" date="2020-07" db="EMBL/GenBank/DDBJ databases">
        <title>Sequencing the genomes of 1000 actinobacteria strains.</title>
        <authorList>
            <person name="Klenk H.-P."/>
        </authorList>
    </citation>
    <scope>NUCLEOTIDE SEQUENCE [LARGE SCALE GENOMIC DNA]</scope>
    <source>
        <strain evidence="8 9">DSM 23819</strain>
    </source>
</reference>
<dbReference type="SUPFAM" id="SSF56281">
    <property type="entry name" value="Metallo-hydrolase/oxidoreductase"/>
    <property type="match status" value="1"/>
</dbReference>